<dbReference type="KEGG" id="ksk:KSE_01580"/>
<keyword evidence="2" id="KW-0812">Transmembrane</keyword>
<dbReference type="AlphaFoldDB" id="E4N478"/>
<dbReference type="HOGENOM" id="CLU_136722_0_0_11"/>
<evidence type="ECO:0000313" key="3">
    <source>
        <dbReference type="EMBL" id="BAJ26009.1"/>
    </source>
</evidence>
<keyword evidence="2" id="KW-0472">Membrane</keyword>
<dbReference type="STRING" id="452652.KSE_01580"/>
<evidence type="ECO:0000313" key="4">
    <source>
        <dbReference type="Proteomes" id="UP000007076"/>
    </source>
</evidence>
<dbReference type="RefSeq" id="WP_014133330.1">
    <property type="nucleotide sequence ID" value="NC_016109.1"/>
</dbReference>
<keyword evidence="2" id="KW-1133">Transmembrane helix</keyword>
<dbReference type="EMBL" id="AP010968">
    <property type="protein sequence ID" value="BAJ26009.1"/>
    <property type="molecule type" value="Genomic_DNA"/>
</dbReference>
<evidence type="ECO:0008006" key="5">
    <source>
        <dbReference type="Google" id="ProtNLM"/>
    </source>
</evidence>
<feature type="transmembrane region" description="Helical" evidence="2">
    <location>
        <begin position="12"/>
        <end position="32"/>
    </location>
</feature>
<evidence type="ECO:0000256" key="1">
    <source>
        <dbReference type="SAM" id="MobiDB-lite"/>
    </source>
</evidence>
<name>E4N478_KITSK</name>
<dbReference type="eggNOG" id="ENOG50337XG">
    <property type="taxonomic scope" value="Bacteria"/>
</dbReference>
<sequence length="161" mass="16486">MSEYREPPRWPLTVLRAGAALTALLALLMPFLAGGFLQGYYPLLDAHKQTAMALSTVSLLTAAAGLLLWRLSRGPSGPAVQYGVLTLLCVVQYAFGDERILLLHVPLGVGVFVMAEKSVVEAFKVKLGAGAGAGAGAGDKAGAKPADAPDDEPAAAAAGAE</sequence>
<reference evidence="3 4" key="1">
    <citation type="journal article" date="2010" name="DNA Res.">
        <title>Genome sequence of Kitasatospora setae NBRC 14216T: an evolutionary snapshot of the family Streptomycetaceae.</title>
        <authorList>
            <person name="Ichikawa N."/>
            <person name="Oguchi A."/>
            <person name="Ikeda H."/>
            <person name="Ishikawa J."/>
            <person name="Kitani S."/>
            <person name="Watanabe Y."/>
            <person name="Nakamura S."/>
            <person name="Katano Y."/>
            <person name="Kishi E."/>
            <person name="Sasagawa M."/>
            <person name="Ankai A."/>
            <person name="Fukui S."/>
            <person name="Hashimoto Y."/>
            <person name="Kamata S."/>
            <person name="Otoguro M."/>
            <person name="Tanikawa S."/>
            <person name="Nihira T."/>
            <person name="Horinouchi S."/>
            <person name="Ohnishi Y."/>
            <person name="Hayakawa M."/>
            <person name="Kuzuyama T."/>
            <person name="Arisawa A."/>
            <person name="Nomoto F."/>
            <person name="Miura H."/>
            <person name="Takahashi Y."/>
            <person name="Fujita N."/>
        </authorList>
    </citation>
    <scope>NUCLEOTIDE SEQUENCE [LARGE SCALE GENOMIC DNA]</scope>
    <source>
        <strain evidence="4">ATCC 33774 / DSM 43861 / JCM 3304 / KCC A-0304 / NBRC 14216 / KM-6054</strain>
    </source>
</reference>
<proteinExistence type="predicted"/>
<gene>
    <name evidence="3" type="ordered locus">KSE_01580</name>
</gene>
<protein>
    <recommendedName>
        <fullName evidence="5">Integral membrane protein</fullName>
    </recommendedName>
</protein>
<dbReference type="Proteomes" id="UP000007076">
    <property type="component" value="Chromosome"/>
</dbReference>
<feature type="transmembrane region" description="Helical" evidence="2">
    <location>
        <begin position="52"/>
        <end position="72"/>
    </location>
</feature>
<feature type="region of interest" description="Disordered" evidence="1">
    <location>
        <begin position="131"/>
        <end position="161"/>
    </location>
</feature>
<accession>E4N478</accession>
<dbReference type="PATRIC" id="fig|452652.3.peg.149"/>
<organism evidence="3 4">
    <name type="scientific">Kitasatospora setae (strain ATCC 33774 / DSM 43861 / JCM 3304 / KCC A-0304 / NBRC 14216 / KM-6054)</name>
    <name type="common">Streptomyces setae</name>
    <dbReference type="NCBI Taxonomy" id="452652"/>
    <lineage>
        <taxon>Bacteria</taxon>
        <taxon>Bacillati</taxon>
        <taxon>Actinomycetota</taxon>
        <taxon>Actinomycetes</taxon>
        <taxon>Kitasatosporales</taxon>
        <taxon>Streptomycetaceae</taxon>
        <taxon>Kitasatospora</taxon>
    </lineage>
</organism>
<evidence type="ECO:0000256" key="2">
    <source>
        <dbReference type="SAM" id="Phobius"/>
    </source>
</evidence>
<keyword evidence="4" id="KW-1185">Reference proteome</keyword>